<dbReference type="EMBL" id="CM001368">
    <property type="protein sequence ID" value="EHJ48446.1"/>
    <property type="molecule type" value="Genomic_DNA"/>
</dbReference>
<dbReference type="PANTHER" id="PTHR30188">
    <property type="entry name" value="ABC TRANSPORTER PERMEASE PROTEIN-RELATED"/>
    <property type="match status" value="1"/>
</dbReference>
<keyword evidence="1" id="KW-1133">Transmembrane helix</keyword>
<organism evidence="2 3">
    <name type="scientific">Solidesulfovibrio carbinoliphilus subsp. oakridgensis</name>
    <dbReference type="NCBI Taxonomy" id="694327"/>
    <lineage>
        <taxon>Bacteria</taxon>
        <taxon>Pseudomonadati</taxon>
        <taxon>Thermodesulfobacteriota</taxon>
        <taxon>Desulfovibrionia</taxon>
        <taxon>Desulfovibrionales</taxon>
        <taxon>Desulfovibrionaceae</taxon>
        <taxon>Solidesulfovibrio</taxon>
    </lineage>
</organism>
<dbReference type="InterPro" id="IPR003453">
    <property type="entry name" value="ABC_MlaE_roteobac"/>
</dbReference>
<dbReference type="AlphaFoldDB" id="G7Q6W3"/>
<dbReference type="GO" id="GO:0043190">
    <property type="term" value="C:ATP-binding cassette (ABC) transporter complex"/>
    <property type="evidence" value="ECO:0007669"/>
    <property type="project" value="InterPro"/>
</dbReference>
<dbReference type="HOGENOM" id="CLU_045686_1_1_7"/>
<feature type="transmembrane region" description="Helical" evidence="1">
    <location>
        <begin position="194"/>
        <end position="217"/>
    </location>
</feature>
<sequence>MKKAGNDTATLVWLVTGLLACARASLSPLTRVKTYQRSRIWSHMAWIGADSLPIISIISACVGIILALQAATQLEKVGALSYVANLVGFSIITELGPLLTCLILAGRAGAAFTAEIATMQISEEIDALEVMGLDPVRFLVWPKFLAMCVMAPLLTLWGDAVGITAGGVFSALFLGLAGKAYFLQTAHFLTMRDLLAGLVKSAGFGVAITIVSCWQGFLAKEGAADVGRRTTKAVVESIFLMILLDLFFTALNYSFR</sequence>
<evidence type="ECO:0008006" key="4">
    <source>
        <dbReference type="Google" id="ProtNLM"/>
    </source>
</evidence>
<dbReference type="NCBIfam" id="TIGR00056">
    <property type="entry name" value="MlaE family lipid ABC transporter permease subunit"/>
    <property type="match status" value="1"/>
</dbReference>
<keyword evidence="3" id="KW-1185">Reference proteome</keyword>
<protein>
    <recommendedName>
        <fullName evidence="4">ABC transporter permease</fullName>
    </recommendedName>
</protein>
<feature type="transmembrane region" description="Helical" evidence="1">
    <location>
        <begin position="163"/>
        <end position="182"/>
    </location>
</feature>
<dbReference type="RefSeq" id="WP_009181820.1">
    <property type="nucleotide sequence ID" value="NZ_CM001368.1"/>
</dbReference>
<evidence type="ECO:0000256" key="1">
    <source>
        <dbReference type="RuleBase" id="RU362044"/>
    </source>
</evidence>
<name>G7Q6W3_9BACT</name>
<dbReference type="OrthoDB" id="9805022at2"/>
<dbReference type="PANTHER" id="PTHR30188:SF3">
    <property type="entry name" value="ABC TRANSPORTER PERMEASE"/>
    <property type="match status" value="1"/>
</dbReference>
<reference evidence="3" key="1">
    <citation type="journal article" date="2015" name="Genome Announc.">
        <title>High-Quality Draft Genome Sequence of Desulfovibrio carbinoliphilus FW-101-2B, an Organic Acid-Oxidizing Sulfate-Reducing Bacterium Isolated from Uranium(VI)-Contaminated Groundwater.</title>
        <authorList>
            <person name="Ramsay B.D."/>
            <person name="Hwang C."/>
            <person name="Woo H.L."/>
            <person name="Carroll S.L."/>
            <person name="Lucas S."/>
            <person name="Han J."/>
            <person name="Lapidus A.L."/>
            <person name="Cheng J.F."/>
            <person name="Goodwin L.A."/>
            <person name="Pitluck S."/>
            <person name="Peters L."/>
            <person name="Chertkov O."/>
            <person name="Held B."/>
            <person name="Detter J.C."/>
            <person name="Han C.S."/>
            <person name="Tapia R."/>
            <person name="Land M.L."/>
            <person name="Hauser L.J."/>
            <person name="Kyrpides N.C."/>
            <person name="Ivanova N.N."/>
            <person name="Mikhailova N."/>
            <person name="Pagani I."/>
            <person name="Woyke T."/>
            <person name="Arkin A.P."/>
            <person name="Dehal P."/>
            <person name="Chivian D."/>
            <person name="Criddle C.S."/>
            <person name="Wu W."/>
            <person name="Chakraborty R."/>
            <person name="Hazen T.C."/>
            <person name="Fields M.W."/>
        </authorList>
    </citation>
    <scope>NUCLEOTIDE SEQUENCE [LARGE SCALE GENOMIC DNA]</scope>
    <source>
        <strain evidence="3">FW-101-2B</strain>
    </source>
</reference>
<feature type="transmembrane region" description="Helical" evidence="1">
    <location>
        <begin position="237"/>
        <end position="255"/>
    </location>
</feature>
<evidence type="ECO:0000313" key="2">
    <source>
        <dbReference type="EMBL" id="EHJ48446.1"/>
    </source>
</evidence>
<evidence type="ECO:0000313" key="3">
    <source>
        <dbReference type="Proteomes" id="UP000004662"/>
    </source>
</evidence>
<proteinExistence type="inferred from homology"/>
<dbReference type="GO" id="GO:0005548">
    <property type="term" value="F:phospholipid transporter activity"/>
    <property type="evidence" value="ECO:0007669"/>
    <property type="project" value="TreeGrafter"/>
</dbReference>
<dbReference type="PROSITE" id="PS51257">
    <property type="entry name" value="PROKAR_LIPOPROTEIN"/>
    <property type="match status" value="1"/>
</dbReference>
<feature type="transmembrane region" description="Helical" evidence="1">
    <location>
        <begin position="40"/>
        <end position="68"/>
    </location>
</feature>
<keyword evidence="1" id="KW-0472">Membrane</keyword>
<gene>
    <name evidence="2" type="ORF">DFW101_2442</name>
</gene>
<dbReference type="Proteomes" id="UP000004662">
    <property type="component" value="Chromosome"/>
</dbReference>
<comment type="similarity">
    <text evidence="1">Belongs to the MlaE permease family.</text>
</comment>
<keyword evidence="1" id="KW-0812">Transmembrane</keyword>
<dbReference type="eggNOG" id="COG0767">
    <property type="taxonomic scope" value="Bacteria"/>
</dbReference>
<dbReference type="InterPro" id="IPR030802">
    <property type="entry name" value="Permease_MalE"/>
</dbReference>
<accession>G7Q6W3</accession>
<dbReference type="Pfam" id="PF02405">
    <property type="entry name" value="MlaE"/>
    <property type="match status" value="1"/>
</dbReference>
<feature type="transmembrane region" description="Helical" evidence="1">
    <location>
        <begin position="138"/>
        <end position="157"/>
    </location>
</feature>
<dbReference type="STRING" id="694327.DFW101_2442"/>